<reference evidence="1 2" key="1">
    <citation type="journal article" date="2018" name="PLoS Genet.">
        <title>Population sequencing reveals clonal diversity and ancestral inbreeding in the grapevine cultivar Chardonnay.</title>
        <authorList>
            <person name="Roach M.J."/>
            <person name="Johnson D.L."/>
            <person name="Bohlmann J."/>
            <person name="van Vuuren H.J."/>
            <person name="Jones S.J."/>
            <person name="Pretorius I.S."/>
            <person name="Schmidt S.A."/>
            <person name="Borneman A.R."/>
        </authorList>
    </citation>
    <scope>NUCLEOTIDE SEQUENCE [LARGE SCALE GENOMIC DNA]</scope>
    <source>
        <strain evidence="2">cv. Chardonnay</strain>
        <tissue evidence="1">Leaf</tissue>
    </source>
</reference>
<sequence>MKRKSRGEGLPKKVCFCFLFLRGSQWTGAYVMEFRDLISSSPVEVRNQSEEARFSFLQGGYVEDFDLKGSFLSNLLLSEWDCLPW</sequence>
<evidence type="ECO:0000313" key="1">
    <source>
        <dbReference type="EMBL" id="RVW34269.1"/>
    </source>
</evidence>
<comment type="caution">
    <text evidence="1">The sequence shown here is derived from an EMBL/GenBank/DDBJ whole genome shotgun (WGS) entry which is preliminary data.</text>
</comment>
<dbReference type="Proteomes" id="UP000288805">
    <property type="component" value="Unassembled WGS sequence"/>
</dbReference>
<dbReference type="EMBL" id="QGNW01001646">
    <property type="protein sequence ID" value="RVW34269.1"/>
    <property type="molecule type" value="Genomic_DNA"/>
</dbReference>
<organism evidence="1 2">
    <name type="scientific">Vitis vinifera</name>
    <name type="common">Grape</name>
    <dbReference type="NCBI Taxonomy" id="29760"/>
    <lineage>
        <taxon>Eukaryota</taxon>
        <taxon>Viridiplantae</taxon>
        <taxon>Streptophyta</taxon>
        <taxon>Embryophyta</taxon>
        <taxon>Tracheophyta</taxon>
        <taxon>Spermatophyta</taxon>
        <taxon>Magnoliopsida</taxon>
        <taxon>eudicotyledons</taxon>
        <taxon>Gunneridae</taxon>
        <taxon>Pentapetalae</taxon>
        <taxon>rosids</taxon>
        <taxon>Vitales</taxon>
        <taxon>Vitaceae</taxon>
        <taxon>Viteae</taxon>
        <taxon>Vitis</taxon>
    </lineage>
</organism>
<dbReference type="AlphaFoldDB" id="A0A438DFS6"/>
<evidence type="ECO:0000313" key="2">
    <source>
        <dbReference type="Proteomes" id="UP000288805"/>
    </source>
</evidence>
<proteinExistence type="predicted"/>
<name>A0A438DFS6_VITVI</name>
<protein>
    <submittedName>
        <fullName evidence="1">Uncharacterized protein</fullName>
    </submittedName>
</protein>
<gene>
    <name evidence="1" type="ORF">CK203_092983</name>
</gene>
<accession>A0A438DFS6</accession>